<keyword evidence="3" id="KW-1185">Reference proteome</keyword>
<protein>
    <submittedName>
        <fullName evidence="2">Uncharacterized protein</fullName>
    </submittedName>
</protein>
<feature type="compositionally biased region" description="Acidic residues" evidence="1">
    <location>
        <begin position="399"/>
        <end position="417"/>
    </location>
</feature>
<gene>
    <name evidence="2" type="ORF">FHS42_005697</name>
</gene>
<dbReference type="EMBL" id="JACHJL010000017">
    <property type="protein sequence ID" value="MBB5938608.1"/>
    <property type="molecule type" value="Genomic_DNA"/>
</dbReference>
<evidence type="ECO:0000313" key="2">
    <source>
        <dbReference type="EMBL" id="MBB5938608.1"/>
    </source>
</evidence>
<dbReference type="AlphaFoldDB" id="A0A7W9QF80"/>
<dbReference type="Proteomes" id="UP000588098">
    <property type="component" value="Unassembled WGS sequence"/>
</dbReference>
<feature type="region of interest" description="Disordered" evidence="1">
    <location>
        <begin position="371"/>
        <end position="417"/>
    </location>
</feature>
<comment type="caution">
    <text evidence="2">The sequence shown here is derived from an EMBL/GenBank/DDBJ whole genome shotgun (WGS) entry which is preliminary data.</text>
</comment>
<proteinExistence type="predicted"/>
<reference evidence="2 3" key="1">
    <citation type="submission" date="2020-08" db="EMBL/GenBank/DDBJ databases">
        <title>Genomic Encyclopedia of Type Strains, Phase III (KMG-III): the genomes of soil and plant-associated and newly described type strains.</title>
        <authorList>
            <person name="Whitman W."/>
        </authorList>
    </citation>
    <scope>NUCLEOTIDE SEQUENCE [LARGE SCALE GENOMIC DNA]</scope>
    <source>
        <strain evidence="2 3">CECT 8305</strain>
    </source>
</reference>
<accession>A0A7W9QF80</accession>
<sequence>MARQPNPDLASTLTIIHTAVLHTDKSIREALDKGVTKLESAGQAAYDATTKEVVDELGRMRTNFRDVHNKLNSNGEALNTAVYNVIDQLRTELREVRIALADLTPPVPPPPEAHPDPASYLHEEYRAHSDDTEPAPAPAPAVPDADEPPEEADLIAAVPAQHTADDASPTVSMGAVRQAVREVLAEELTPVLALLTGPDHSSTGPADYQQGLSDQLRQTAGEITAELSAAVQGTRSELALLRQGIEGLETAVAQLRPRPQATAEAVTAQVSEGHSALLKTAARVSCASLLCHRDIWEFVTTRAGRHPHFRVPPQVADEGDDRIRAALSGRSLIALLISLHSIENTATDGDGDRELAATLYERVEENLIGLTPNGEPVTITLDDRTAPTPGTAPTKDGLGADDEQGPDRDEEAGPAAA</sequence>
<evidence type="ECO:0000313" key="3">
    <source>
        <dbReference type="Proteomes" id="UP000588098"/>
    </source>
</evidence>
<name>A0A7W9QF80_9ACTN</name>
<feature type="region of interest" description="Disordered" evidence="1">
    <location>
        <begin position="126"/>
        <end position="148"/>
    </location>
</feature>
<evidence type="ECO:0000256" key="1">
    <source>
        <dbReference type="SAM" id="MobiDB-lite"/>
    </source>
</evidence>
<organism evidence="2 3">
    <name type="scientific">Streptomyces zagrosensis</name>
    <dbReference type="NCBI Taxonomy" id="1042984"/>
    <lineage>
        <taxon>Bacteria</taxon>
        <taxon>Bacillati</taxon>
        <taxon>Actinomycetota</taxon>
        <taxon>Actinomycetes</taxon>
        <taxon>Kitasatosporales</taxon>
        <taxon>Streptomycetaceae</taxon>
        <taxon>Streptomyces</taxon>
    </lineage>
</organism>